<accession>A0A212A6B6</accession>
<evidence type="ECO:0000313" key="1">
    <source>
        <dbReference type="EMBL" id="OWJ74607.1"/>
    </source>
</evidence>
<dbReference type="EMBL" id="NIPW01000057">
    <property type="protein sequence ID" value="OWJ74607.1"/>
    <property type="molecule type" value="Genomic_DNA"/>
</dbReference>
<proteinExistence type="predicted"/>
<reference evidence="1 2" key="1">
    <citation type="submission" date="2016-12" db="EMBL/GenBank/DDBJ databases">
        <title>Comparison of Traditional DNA-DNA Hybridization with In Silico Genomic Analysis.</title>
        <authorList>
            <person name="Nicholson A.C."/>
            <person name="Humrighouse B.W."/>
            <person name="Graziano J."/>
            <person name="Lasker B."/>
            <person name="Whitney A.M."/>
            <person name="Mcquiston J.R."/>
        </authorList>
    </citation>
    <scope>NUCLEOTIDE SEQUENCE [LARGE SCALE GENOMIC DNA]</scope>
    <source>
        <strain evidence="1 2">H2240</strain>
    </source>
</reference>
<organism evidence="1 2">
    <name type="scientific">Haematobacter genomosp. 1</name>
    <dbReference type="NCBI Taxonomy" id="366618"/>
    <lineage>
        <taxon>Bacteria</taxon>
        <taxon>Pseudomonadati</taxon>
        <taxon>Pseudomonadota</taxon>
        <taxon>Alphaproteobacteria</taxon>
        <taxon>Rhodobacterales</taxon>
        <taxon>Paracoccaceae</taxon>
        <taxon>Haematobacter</taxon>
    </lineage>
</organism>
<dbReference type="OrthoDB" id="7775772at2"/>
<sequence>MPNVNSAAATGLPSATLAEIHDLLTLALDATEKPFGYSDSERDGRSYTRRARARITAILESAAL</sequence>
<evidence type="ECO:0000313" key="2">
    <source>
        <dbReference type="Proteomes" id="UP000196878"/>
    </source>
</evidence>
<comment type="caution">
    <text evidence="1">The sequence shown here is derived from an EMBL/GenBank/DDBJ whole genome shotgun (WGS) entry which is preliminary data.</text>
</comment>
<dbReference type="AlphaFoldDB" id="A0A212A6B6"/>
<name>A0A212A6B6_9RHOB</name>
<dbReference type="RefSeq" id="WP_088216875.1">
    <property type="nucleotide sequence ID" value="NZ_NIPW01000057.1"/>
</dbReference>
<dbReference type="Proteomes" id="UP000196878">
    <property type="component" value="Unassembled WGS sequence"/>
</dbReference>
<keyword evidence="2" id="KW-1185">Reference proteome</keyword>
<gene>
    <name evidence="1" type="ORF">CDV49_19005</name>
</gene>
<protein>
    <submittedName>
        <fullName evidence="1">Uncharacterized protein</fullName>
    </submittedName>
</protein>